<keyword evidence="2" id="KW-1133">Transmembrane helix</keyword>
<evidence type="ECO:0000313" key="5">
    <source>
        <dbReference type="Proteomes" id="UP000507470"/>
    </source>
</evidence>
<keyword evidence="5" id="KW-1185">Reference proteome</keyword>
<dbReference type="Proteomes" id="UP000507470">
    <property type="component" value="Unassembled WGS sequence"/>
</dbReference>
<evidence type="ECO:0000313" key="4">
    <source>
        <dbReference type="EMBL" id="CAC5395913.1"/>
    </source>
</evidence>
<dbReference type="EMBL" id="CACVKT020005596">
    <property type="protein sequence ID" value="CAC5395913.1"/>
    <property type="molecule type" value="Genomic_DNA"/>
</dbReference>
<evidence type="ECO:0000256" key="1">
    <source>
        <dbReference type="SAM" id="MobiDB-lite"/>
    </source>
</evidence>
<keyword evidence="2" id="KW-0472">Membrane</keyword>
<keyword evidence="3" id="KW-0732">Signal</keyword>
<feature type="signal peptide" evidence="3">
    <location>
        <begin position="1"/>
        <end position="19"/>
    </location>
</feature>
<accession>A0A6J8CHF8</accession>
<organism evidence="4 5">
    <name type="scientific">Mytilus coruscus</name>
    <name type="common">Sea mussel</name>
    <dbReference type="NCBI Taxonomy" id="42192"/>
    <lineage>
        <taxon>Eukaryota</taxon>
        <taxon>Metazoa</taxon>
        <taxon>Spiralia</taxon>
        <taxon>Lophotrochozoa</taxon>
        <taxon>Mollusca</taxon>
        <taxon>Bivalvia</taxon>
        <taxon>Autobranchia</taxon>
        <taxon>Pteriomorphia</taxon>
        <taxon>Mytilida</taxon>
        <taxon>Mytiloidea</taxon>
        <taxon>Mytilidae</taxon>
        <taxon>Mytilinae</taxon>
        <taxon>Mytilus</taxon>
    </lineage>
</organism>
<keyword evidence="2" id="KW-0812">Transmembrane</keyword>
<evidence type="ECO:0000256" key="2">
    <source>
        <dbReference type="SAM" id="Phobius"/>
    </source>
</evidence>
<feature type="transmembrane region" description="Helical" evidence="2">
    <location>
        <begin position="256"/>
        <end position="279"/>
    </location>
</feature>
<dbReference type="OrthoDB" id="6123671at2759"/>
<gene>
    <name evidence="4" type="ORF">MCOR_30533</name>
</gene>
<proteinExistence type="predicted"/>
<name>A0A6J8CHF8_MYTCO</name>
<evidence type="ECO:0000256" key="3">
    <source>
        <dbReference type="SAM" id="SignalP"/>
    </source>
</evidence>
<reference evidence="4 5" key="1">
    <citation type="submission" date="2020-06" db="EMBL/GenBank/DDBJ databases">
        <authorList>
            <person name="Li R."/>
            <person name="Bekaert M."/>
        </authorList>
    </citation>
    <scope>NUCLEOTIDE SEQUENCE [LARGE SCALE GENOMIC DNA]</scope>
    <source>
        <strain evidence="5">wild</strain>
    </source>
</reference>
<dbReference type="AlphaFoldDB" id="A0A6J8CHF8"/>
<feature type="chain" id="PRO_5026926757" evidence="3">
    <location>
        <begin position="20"/>
        <end position="561"/>
    </location>
</feature>
<sequence>MWILYFLVIGLLLVDFCENSKVYITHYIGGATKHCIPIYNCPPGHEILPCEAEYTKDICTSCPSGLVQPDYIQSTKDTTLTKCFKNKNVDKCRPEDLEPSRENNAKGCGSSADFCKCDTDKCFFGDPCACTYRECDLGETMLSNGTCIKCPAGTWKNESGCGPCFPSQVPVVSTQVTQRIFTSTKIKSTQETQRIFTSKKTKSRQYVTTGTETLPLTEREASVTLVPSIGKTQPKGGITHGRAQTPDSTEKTSSNALIAVVVVLAVFVVVCIVLFLVLLRKHRRKTNQDAAVIEQGTILVSATLNNKMKNDNVVNGNQDETGGNIENEVNKDNVNNQSIKATNDSCRDVFCSDNGCSNKTKDIEVKNVTELPIAITGISDNKKDMSYPVEHSDVDRIDITVGEQLIAENTEDVHQADCMEKQTQMSLSQAPRLDKDSCLNTNSTTGYAQLTDHSLKPVTQVSHERFDQNTEDVSSGYGSEEFPHCSPMSYCKGPGSLQTYGELVSVSVSNGSTEGTEIITSGLESFNYKLTGPTTPVHSESIQPKQIIVENDSGVYYNCNG</sequence>
<feature type="region of interest" description="Disordered" evidence="1">
    <location>
        <begin position="229"/>
        <end position="250"/>
    </location>
</feature>
<protein>
    <submittedName>
        <fullName evidence="4">Uncharacterized protein</fullName>
    </submittedName>
</protein>